<protein>
    <submittedName>
        <fullName evidence="2">Uncharacterized protein</fullName>
    </submittedName>
</protein>
<organism evidence="2 3">
    <name type="scientific">Ephemerocybe angulata</name>
    <dbReference type="NCBI Taxonomy" id="980116"/>
    <lineage>
        <taxon>Eukaryota</taxon>
        <taxon>Fungi</taxon>
        <taxon>Dikarya</taxon>
        <taxon>Basidiomycota</taxon>
        <taxon>Agaricomycotina</taxon>
        <taxon>Agaricomycetes</taxon>
        <taxon>Agaricomycetidae</taxon>
        <taxon>Agaricales</taxon>
        <taxon>Agaricineae</taxon>
        <taxon>Psathyrellaceae</taxon>
        <taxon>Ephemerocybe</taxon>
    </lineage>
</organism>
<sequence>MGRNRKKKGDDSKDPPTDAVPDQGPPAPERQIANKTGRDQWALRLRTELRENEAVYLPLLSTAYQGETDLLLYHIASFISLYSHLLPPALPDNYFKWLFGAISRAPASALPPSFREALTARARHVKVVRSARRCLARKLFLYKEPTCYLAFQRTATTIQVARLAIAYPPAGWHVAEDPELHQMWSTYLANCEQPDKRKPRRPVHLLDTSKLQKDIPAELNCILRDRKTDELVAVVVRNFSGNEELLRWAKTVITEAVTTRKSVRLEDPGEIVIGGYSAGSLSKASFGFAKNLLRKQDLDAAAEAQTAIATLLTIFWLFSRGVMPAEVIEDFQNYYRENNIPRFDPNWPFIGNTGRGDLQLPLELGSFKFKDVELAPGSAMLVQRYARAVHKEHQGHKWGLAWSTLKAGSDVRGGNFFLASFGVRIILTQDTAFAWKPEDYHTSSLGSYEPTFDVAELEDPRYNQQGVTFVTSGRLASTYAKWAAAQVPGKEKIIGFAADMTSNLKNDDCKYD</sequence>
<dbReference type="AlphaFoldDB" id="A0A8H6HA65"/>
<keyword evidence="3" id="KW-1185">Reference proteome</keyword>
<comment type="caution">
    <text evidence="2">The sequence shown here is derived from an EMBL/GenBank/DDBJ whole genome shotgun (WGS) entry which is preliminary data.</text>
</comment>
<dbReference type="Proteomes" id="UP000521943">
    <property type="component" value="Unassembled WGS sequence"/>
</dbReference>
<gene>
    <name evidence="2" type="ORF">DFP72DRAFT_184327</name>
</gene>
<evidence type="ECO:0000313" key="2">
    <source>
        <dbReference type="EMBL" id="KAF6742377.1"/>
    </source>
</evidence>
<evidence type="ECO:0000256" key="1">
    <source>
        <dbReference type="SAM" id="MobiDB-lite"/>
    </source>
</evidence>
<evidence type="ECO:0000313" key="3">
    <source>
        <dbReference type="Proteomes" id="UP000521943"/>
    </source>
</evidence>
<proteinExistence type="predicted"/>
<dbReference type="EMBL" id="JACGCI010000186">
    <property type="protein sequence ID" value="KAF6742377.1"/>
    <property type="molecule type" value="Genomic_DNA"/>
</dbReference>
<reference evidence="2 3" key="1">
    <citation type="submission" date="2020-07" db="EMBL/GenBank/DDBJ databases">
        <title>Comparative genomics of pyrophilous fungi reveals a link between fire events and developmental genes.</title>
        <authorList>
            <consortium name="DOE Joint Genome Institute"/>
            <person name="Steindorff A.S."/>
            <person name="Carver A."/>
            <person name="Calhoun S."/>
            <person name="Stillman K."/>
            <person name="Liu H."/>
            <person name="Lipzen A."/>
            <person name="Pangilinan J."/>
            <person name="Labutti K."/>
            <person name="Bruns T.D."/>
            <person name="Grigoriev I.V."/>
        </authorList>
    </citation>
    <scope>NUCLEOTIDE SEQUENCE [LARGE SCALE GENOMIC DNA]</scope>
    <source>
        <strain evidence="2 3">CBS 144469</strain>
    </source>
</reference>
<accession>A0A8H6HA65</accession>
<name>A0A8H6HA65_9AGAR</name>
<dbReference type="OrthoDB" id="3060302at2759"/>
<feature type="region of interest" description="Disordered" evidence="1">
    <location>
        <begin position="1"/>
        <end position="37"/>
    </location>
</feature>